<feature type="compositionally biased region" description="Basic residues" evidence="3">
    <location>
        <begin position="13"/>
        <end position="22"/>
    </location>
</feature>
<name>A0A7E4VAQ7_PANRE</name>
<keyword evidence="5" id="KW-1185">Reference proteome</keyword>
<proteinExistence type="predicted"/>
<dbReference type="InterPro" id="IPR050342">
    <property type="entry name" value="HMGB"/>
</dbReference>
<dbReference type="Proteomes" id="UP000492821">
    <property type="component" value="Unassembled WGS sequence"/>
</dbReference>
<dbReference type="PANTHER" id="PTHR48112">
    <property type="entry name" value="HIGH MOBILITY GROUP PROTEIN DSP1"/>
    <property type="match status" value="1"/>
</dbReference>
<organism evidence="5 6">
    <name type="scientific">Panagrellus redivivus</name>
    <name type="common">Microworm</name>
    <dbReference type="NCBI Taxonomy" id="6233"/>
    <lineage>
        <taxon>Eukaryota</taxon>
        <taxon>Metazoa</taxon>
        <taxon>Ecdysozoa</taxon>
        <taxon>Nematoda</taxon>
        <taxon>Chromadorea</taxon>
        <taxon>Rhabditida</taxon>
        <taxon>Tylenchina</taxon>
        <taxon>Panagrolaimomorpha</taxon>
        <taxon>Panagrolaimoidea</taxon>
        <taxon>Panagrolaimidae</taxon>
        <taxon>Panagrellus</taxon>
    </lineage>
</organism>
<sequence length="98" mass="11281">MTKARTLENEHSKSKKQKRVRKVRDPEAPKRPRSAYIIWLGMNRARLSQPGMPVTEVSKVAGVEWRALEDKTVYEQLAAVDRLRYQKDLAVYNANKAG</sequence>
<evidence type="ECO:0000256" key="3">
    <source>
        <dbReference type="SAM" id="MobiDB-lite"/>
    </source>
</evidence>
<feature type="compositionally biased region" description="Basic and acidic residues" evidence="3">
    <location>
        <begin position="1"/>
        <end position="12"/>
    </location>
</feature>
<dbReference type="GO" id="GO:0003677">
    <property type="term" value="F:DNA binding"/>
    <property type="evidence" value="ECO:0007669"/>
    <property type="project" value="UniProtKB-UniRule"/>
</dbReference>
<dbReference type="SMART" id="SM00398">
    <property type="entry name" value="HMG"/>
    <property type="match status" value="1"/>
</dbReference>
<dbReference type="SUPFAM" id="SSF47095">
    <property type="entry name" value="HMG-box"/>
    <property type="match status" value="1"/>
</dbReference>
<reference evidence="6" key="2">
    <citation type="submission" date="2020-10" db="UniProtKB">
        <authorList>
            <consortium name="WormBaseParasite"/>
        </authorList>
    </citation>
    <scope>IDENTIFICATION</scope>
</reference>
<dbReference type="WBParaSite" id="Pan_g18207.t1">
    <property type="protein sequence ID" value="Pan_g18207.t1"/>
    <property type="gene ID" value="Pan_g18207"/>
</dbReference>
<dbReference type="PROSITE" id="PS50118">
    <property type="entry name" value="HMG_BOX_2"/>
    <property type="match status" value="1"/>
</dbReference>
<dbReference type="GO" id="GO:0006357">
    <property type="term" value="P:regulation of transcription by RNA polymerase II"/>
    <property type="evidence" value="ECO:0007669"/>
    <property type="project" value="TreeGrafter"/>
</dbReference>
<evidence type="ECO:0000313" key="6">
    <source>
        <dbReference type="WBParaSite" id="Pan_g18207.t1"/>
    </source>
</evidence>
<dbReference type="InterPro" id="IPR036910">
    <property type="entry name" value="HMG_box_dom_sf"/>
</dbReference>
<evidence type="ECO:0000256" key="2">
    <source>
        <dbReference type="PROSITE-ProRule" id="PRU00267"/>
    </source>
</evidence>
<dbReference type="GO" id="GO:0005634">
    <property type="term" value="C:nucleus"/>
    <property type="evidence" value="ECO:0007669"/>
    <property type="project" value="UniProtKB-UniRule"/>
</dbReference>
<dbReference type="InterPro" id="IPR009071">
    <property type="entry name" value="HMG_box_dom"/>
</dbReference>
<feature type="region of interest" description="Disordered" evidence="3">
    <location>
        <begin position="1"/>
        <end position="29"/>
    </location>
</feature>
<dbReference type="Pfam" id="PF00505">
    <property type="entry name" value="HMG_box"/>
    <property type="match status" value="1"/>
</dbReference>
<reference evidence="5" key="1">
    <citation type="journal article" date="2013" name="Genetics">
        <title>The draft genome and transcriptome of Panagrellus redivivus are shaped by the harsh demands of a free-living lifestyle.</title>
        <authorList>
            <person name="Srinivasan J."/>
            <person name="Dillman A.R."/>
            <person name="Macchietto M.G."/>
            <person name="Heikkinen L."/>
            <person name="Lakso M."/>
            <person name="Fracchia K.M."/>
            <person name="Antoshechkin I."/>
            <person name="Mortazavi A."/>
            <person name="Wong G."/>
            <person name="Sternberg P.W."/>
        </authorList>
    </citation>
    <scope>NUCLEOTIDE SEQUENCE [LARGE SCALE GENOMIC DNA]</scope>
    <source>
        <strain evidence="5">MT8872</strain>
    </source>
</reference>
<feature type="domain" description="HMG box" evidence="4">
    <location>
        <begin position="29"/>
        <end position="93"/>
    </location>
</feature>
<evidence type="ECO:0000259" key="4">
    <source>
        <dbReference type="PROSITE" id="PS50118"/>
    </source>
</evidence>
<evidence type="ECO:0000313" key="5">
    <source>
        <dbReference type="Proteomes" id="UP000492821"/>
    </source>
</evidence>
<dbReference type="Gene3D" id="1.10.30.10">
    <property type="entry name" value="High mobility group box domain"/>
    <property type="match status" value="1"/>
</dbReference>
<feature type="DNA-binding region" description="HMG box" evidence="2">
    <location>
        <begin position="29"/>
        <end position="93"/>
    </location>
</feature>
<accession>A0A7E4VAQ7</accession>
<dbReference type="PANTHER" id="PTHR48112:SF22">
    <property type="entry name" value="MITOCHONDRIAL TRANSCRIPTION FACTOR A, ISOFORM B"/>
    <property type="match status" value="1"/>
</dbReference>
<protein>
    <submittedName>
        <fullName evidence="6">HMG box domain-containing protein</fullName>
    </submittedName>
</protein>
<keyword evidence="1 2" id="KW-0238">DNA-binding</keyword>
<dbReference type="AlphaFoldDB" id="A0A7E4VAQ7"/>
<evidence type="ECO:0000256" key="1">
    <source>
        <dbReference type="ARBA" id="ARBA00023125"/>
    </source>
</evidence>
<keyword evidence="2" id="KW-0539">Nucleus</keyword>